<dbReference type="Pfam" id="PF04055">
    <property type="entry name" value="Radical_SAM"/>
    <property type="match status" value="1"/>
</dbReference>
<dbReference type="NCBIfam" id="TIGR01212">
    <property type="entry name" value="TIGR01212 family radical SAM protein"/>
    <property type="match status" value="1"/>
</dbReference>
<evidence type="ECO:0000256" key="5">
    <source>
        <dbReference type="ARBA" id="ARBA00023004"/>
    </source>
</evidence>
<dbReference type="PANTHER" id="PTHR11135:SF1">
    <property type="entry name" value="PROTEIN YHCC"/>
    <property type="match status" value="1"/>
</dbReference>
<sequence>MGNFYNSYSNFLREKFHKDVYKISLTSNATCPNRDGTLGTGGCIYCSASGSGKVYVKPVYDQVKDFLQSQNNVNRGYIAYFQSFSNMFKNRDEIIKDMKRISEFEPIVGFSIATRPDALDNDIMDYLNSIKDRYLIQIELGLETANNITLEKINRKIKAEQYLTAVKQIRERITDCHIVCHVILGLLDENMDDFENTLEIFLRSKSDGIKFHHLFVQKETRLSELFNQGRVRVMDEYEYIDKVLMLLEMIPPSIVIHRMKSSMVPKDLIAPL</sequence>
<evidence type="ECO:0000256" key="3">
    <source>
        <dbReference type="ARBA" id="ARBA00022691"/>
    </source>
</evidence>
<protein>
    <submittedName>
        <fullName evidence="8">TIGR01212 family radical SAM protein</fullName>
    </submittedName>
</protein>
<dbReference type="EMBL" id="DMZY01000214">
    <property type="protein sequence ID" value="HAV92967.1"/>
    <property type="molecule type" value="Genomic_DNA"/>
</dbReference>
<comment type="cofactor">
    <cofactor evidence="1">
        <name>[4Fe-4S] cluster</name>
        <dbReference type="ChEBI" id="CHEBI:49883"/>
    </cofactor>
</comment>
<evidence type="ECO:0000259" key="7">
    <source>
        <dbReference type="PROSITE" id="PS51918"/>
    </source>
</evidence>
<dbReference type="SFLD" id="SFLDG01091">
    <property type="entry name" value="uncharacterized_CHP01210-like"/>
    <property type="match status" value="1"/>
</dbReference>
<reference evidence="8 9" key="1">
    <citation type="journal article" date="2018" name="Nat. Biotechnol.">
        <title>A standardized bacterial taxonomy based on genome phylogeny substantially revises the tree of life.</title>
        <authorList>
            <person name="Parks D.H."/>
            <person name="Chuvochina M."/>
            <person name="Waite D.W."/>
            <person name="Rinke C."/>
            <person name="Skarshewski A."/>
            <person name="Chaumeil P.A."/>
            <person name="Hugenholtz P."/>
        </authorList>
    </citation>
    <scope>NUCLEOTIDE SEQUENCE [LARGE SCALE GENOMIC DNA]</scope>
    <source>
        <strain evidence="8">UBA9956</strain>
    </source>
</reference>
<organism evidence="8 9">
    <name type="scientific">candidate division WOR-3 bacterium</name>
    <dbReference type="NCBI Taxonomy" id="2052148"/>
    <lineage>
        <taxon>Bacteria</taxon>
        <taxon>Bacteria division WOR-3</taxon>
    </lineage>
</organism>
<dbReference type="SUPFAM" id="SSF102114">
    <property type="entry name" value="Radical SAM enzymes"/>
    <property type="match status" value="1"/>
</dbReference>
<evidence type="ECO:0000256" key="6">
    <source>
        <dbReference type="ARBA" id="ARBA00023014"/>
    </source>
</evidence>
<keyword evidence="3" id="KW-0949">S-adenosyl-L-methionine</keyword>
<dbReference type="InterPro" id="IPR023404">
    <property type="entry name" value="rSAM_horseshoe"/>
</dbReference>
<accession>A0A350HBQ1</accession>
<dbReference type="InterPro" id="IPR032432">
    <property type="entry name" value="Radical_SAM_C"/>
</dbReference>
<dbReference type="InterPro" id="IPR007197">
    <property type="entry name" value="rSAM"/>
</dbReference>
<dbReference type="InterPro" id="IPR039661">
    <property type="entry name" value="ELP3"/>
</dbReference>
<dbReference type="Gene3D" id="3.80.30.20">
    <property type="entry name" value="tm_1862 like domain"/>
    <property type="match status" value="1"/>
</dbReference>
<dbReference type="PROSITE" id="PS51918">
    <property type="entry name" value="RADICAL_SAM"/>
    <property type="match status" value="1"/>
</dbReference>
<dbReference type="SFLD" id="SFLDG01086">
    <property type="entry name" value="elongater_protein-like"/>
    <property type="match status" value="1"/>
</dbReference>
<dbReference type="AlphaFoldDB" id="A0A350HBQ1"/>
<evidence type="ECO:0000256" key="1">
    <source>
        <dbReference type="ARBA" id="ARBA00001966"/>
    </source>
</evidence>
<evidence type="ECO:0000256" key="4">
    <source>
        <dbReference type="ARBA" id="ARBA00022723"/>
    </source>
</evidence>
<proteinExistence type="predicted"/>
<comment type="caution">
    <text evidence="8">The sequence shown here is derived from an EMBL/GenBank/DDBJ whole genome shotgun (WGS) entry which is preliminary data.</text>
</comment>
<dbReference type="InterPro" id="IPR058240">
    <property type="entry name" value="rSAM_sf"/>
</dbReference>
<dbReference type="InterPro" id="IPR006638">
    <property type="entry name" value="Elp3/MiaA/NifB-like_rSAM"/>
</dbReference>
<keyword evidence="5" id="KW-0408">Iron</keyword>
<dbReference type="Proteomes" id="UP000264062">
    <property type="component" value="Unassembled WGS sequence"/>
</dbReference>
<dbReference type="PANTHER" id="PTHR11135">
    <property type="entry name" value="HISTONE ACETYLTRANSFERASE-RELATED"/>
    <property type="match status" value="1"/>
</dbReference>
<name>A0A350HBQ1_UNCW3</name>
<keyword evidence="4" id="KW-0479">Metal-binding</keyword>
<dbReference type="SFLD" id="SFLDS00029">
    <property type="entry name" value="Radical_SAM"/>
    <property type="match status" value="1"/>
</dbReference>
<dbReference type="GO" id="GO:0046872">
    <property type="term" value="F:metal ion binding"/>
    <property type="evidence" value="ECO:0007669"/>
    <property type="project" value="UniProtKB-KW"/>
</dbReference>
<keyword evidence="6" id="KW-0411">Iron-sulfur</keyword>
<feature type="non-terminal residue" evidence="8">
    <location>
        <position position="272"/>
    </location>
</feature>
<dbReference type="SMART" id="SM00729">
    <property type="entry name" value="Elp3"/>
    <property type="match status" value="1"/>
</dbReference>
<dbReference type="GO" id="GO:0003824">
    <property type="term" value="F:catalytic activity"/>
    <property type="evidence" value="ECO:0007669"/>
    <property type="project" value="InterPro"/>
</dbReference>
<dbReference type="Pfam" id="PF16199">
    <property type="entry name" value="Radical_SAM_C"/>
    <property type="match status" value="1"/>
</dbReference>
<evidence type="ECO:0000256" key="2">
    <source>
        <dbReference type="ARBA" id="ARBA00022485"/>
    </source>
</evidence>
<keyword evidence="2" id="KW-0004">4Fe-4S</keyword>
<dbReference type="GO" id="GO:0051539">
    <property type="term" value="F:4 iron, 4 sulfur cluster binding"/>
    <property type="evidence" value="ECO:0007669"/>
    <property type="project" value="UniProtKB-KW"/>
</dbReference>
<evidence type="ECO:0000313" key="8">
    <source>
        <dbReference type="EMBL" id="HAV92967.1"/>
    </source>
</evidence>
<evidence type="ECO:0000313" key="9">
    <source>
        <dbReference type="Proteomes" id="UP000264062"/>
    </source>
</evidence>
<gene>
    <name evidence="8" type="ORF">DCW38_07310</name>
</gene>
<feature type="domain" description="Radical SAM core" evidence="7">
    <location>
        <begin position="17"/>
        <end position="253"/>
    </location>
</feature>
<dbReference type="InterPro" id="IPR005911">
    <property type="entry name" value="YhcC-like"/>
</dbReference>